<dbReference type="InterPro" id="IPR012340">
    <property type="entry name" value="NA-bd_OB-fold"/>
</dbReference>
<evidence type="ECO:0000256" key="4">
    <source>
        <dbReference type="ARBA" id="ARBA00023125"/>
    </source>
</evidence>
<comment type="subcellular location">
    <subcellularLocation>
        <location evidence="1">Chromosome</location>
        <location evidence="1">Telomere</location>
    </subcellularLocation>
</comment>
<dbReference type="GO" id="GO:0016233">
    <property type="term" value="P:telomere capping"/>
    <property type="evidence" value="ECO:0007669"/>
    <property type="project" value="TreeGrafter"/>
</dbReference>
<dbReference type="GO" id="GO:0000783">
    <property type="term" value="C:nuclear telomere cap complex"/>
    <property type="evidence" value="ECO:0007669"/>
    <property type="project" value="TreeGrafter"/>
</dbReference>
<dbReference type="CDD" id="cd04497">
    <property type="entry name" value="hPOT1_OB1_like"/>
    <property type="match status" value="1"/>
</dbReference>
<feature type="compositionally biased region" description="Acidic residues" evidence="5">
    <location>
        <begin position="601"/>
        <end position="611"/>
    </location>
</feature>
<dbReference type="InterPro" id="IPR011564">
    <property type="entry name" value="Telomer_end-bd_POT1/Cdc13"/>
</dbReference>
<evidence type="ECO:0000259" key="6">
    <source>
        <dbReference type="SMART" id="SM00976"/>
    </source>
</evidence>
<keyword evidence="2" id="KW-0158">Chromosome</keyword>
<feature type="compositionally biased region" description="Basic and acidic residues" evidence="5">
    <location>
        <begin position="567"/>
        <end position="577"/>
    </location>
</feature>
<feature type="region of interest" description="Disordered" evidence="5">
    <location>
        <begin position="464"/>
        <end position="512"/>
    </location>
</feature>
<feature type="compositionally biased region" description="Acidic residues" evidence="5">
    <location>
        <begin position="1064"/>
        <end position="1075"/>
    </location>
</feature>
<evidence type="ECO:0000256" key="2">
    <source>
        <dbReference type="ARBA" id="ARBA00022454"/>
    </source>
</evidence>
<evidence type="ECO:0000256" key="3">
    <source>
        <dbReference type="ARBA" id="ARBA00022895"/>
    </source>
</evidence>
<dbReference type="EMBL" id="KQ030528">
    <property type="protein sequence ID" value="KJZ74232.1"/>
    <property type="molecule type" value="Genomic_DNA"/>
</dbReference>
<feature type="region of interest" description="Disordered" evidence="5">
    <location>
        <begin position="536"/>
        <end position="1125"/>
    </location>
</feature>
<feature type="compositionally biased region" description="Polar residues" evidence="5">
    <location>
        <begin position="944"/>
        <end position="954"/>
    </location>
</feature>
<feature type="compositionally biased region" description="Polar residues" evidence="5">
    <location>
        <begin position="907"/>
        <end position="916"/>
    </location>
</feature>
<dbReference type="SUPFAM" id="SSF50249">
    <property type="entry name" value="Nucleic acid-binding proteins"/>
    <property type="match status" value="1"/>
</dbReference>
<dbReference type="PANTHER" id="PTHR14513">
    <property type="entry name" value="PROTECTION OF TELOMERES 1"/>
    <property type="match status" value="1"/>
</dbReference>
<dbReference type="SMART" id="SM00976">
    <property type="entry name" value="Telo_bind"/>
    <property type="match status" value="1"/>
</dbReference>
<feature type="compositionally biased region" description="Acidic residues" evidence="5">
    <location>
        <begin position="554"/>
        <end position="566"/>
    </location>
</feature>
<dbReference type="Pfam" id="PF02765">
    <property type="entry name" value="POT1"/>
    <property type="match status" value="1"/>
</dbReference>
<feature type="compositionally biased region" description="Low complexity" evidence="5">
    <location>
        <begin position="758"/>
        <end position="767"/>
    </location>
</feature>
<dbReference type="Gene3D" id="2.40.50.140">
    <property type="entry name" value="Nucleic acid-binding proteins"/>
    <property type="match status" value="1"/>
</dbReference>
<feature type="compositionally biased region" description="Polar residues" evidence="5">
    <location>
        <begin position="309"/>
        <end position="319"/>
    </location>
</feature>
<feature type="region of interest" description="Disordered" evidence="5">
    <location>
        <begin position="1140"/>
        <end position="1283"/>
    </location>
</feature>
<evidence type="ECO:0000313" key="8">
    <source>
        <dbReference type="Proteomes" id="UP000054481"/>
    </source>
</evidence>
<feature type="compositionally biased region" description="Basic and acidic residues" evidence="5">
    <location>
        <begin position="825"/>
        <end position="861"/>
    </location>
</feature>
<feature type="compositionally biased region" description="Basic and acidic residues" evidence="5">
    <location>
        <begin position="1095"/>
        <end position="1105"/>
    </location>
</feature>
<feature type="compositionally biased region" description="Basic and acidic residues" evidence="5">
    <location>
        <begin position="1249"/>
        <end position="1259"/>
    </location>
</feature>
<dbReference type="GO" id="GO:0010521">
    <property type="term" value="F:telomerase inhibitor activity"/>
    <property type="evidence" value="ECO:0007669"/>
    <property type="project" value="TreeGrafter"/>
</dbReference>
<feature type="compositionally biased region" description="Acidic residues" evidence="5">
    <location>
        <begin position="668"/>
        <end position="704"/>
    </location>
</feature>
<keyword evidence="8" id="KW-1185">Reference proteome</keyword>
<reference evidence="7 8" key="1">
    <citation type="journal article" date="2014" name="Genome Biol. Evol.">
        <title>Comparative genomics and transcriptomics analyses reveal divergent lifestyle features of nematode endoparasitic fungus Hirsutella minnesotensis.</title>
        <authorList>
            <person name="Lai Y."/>
            <person name="Liu K."/>
            <person name="Zhang X."/>
            <person name="Zhang X."/>
            <person name="Li K."/>
            <person name="Wang N."/>
            <person name="Shu C."/>
            <person name="Wu Y."/>
            <person name="Wang C."/>
            <person name="Bushley K.E."/>
            <person name="Xiang M."/>
            <person name="Liu X."/>
        </authorList>
    </citation>
    <scope>NUCLEOTIDE SEQUENCE [LARGE SCALE GENOMIC DNA]</scope>
    <source>
        <strain evidence="7 8">3608</strain>
    </source>
</reference>
<name>A0A0F7ZZH5_9HYPO</name>
<evidence type="ECO:0000256" key="5">
    <source>
        <dbReference type="SAM" id="MobiDB-lite"/>
    </source>
</evidence>
<feature type="compositionally biased region" description="Polar residues" evidence="5">
    <location>
        <begin position="966"/>
        <end position="985"/>
    </location>
</feature>
<dbReference type="GO" id="GO:0098505">
    <property type="term" value="F:G-rich strand telomeric DNA binding"/>
    <property type="evidence" value="ECO:0007669"/>
    <property type="project" value="TreeGrafter"/>
</dbReference>
<accession>A0A0F7ZZH5</accession>
<feature type="compositionally biased region" description="Polar residues" evidence="5">
    <location>
        <begin position="1041"/>
        <end position="1059"/>
    </location>
</feature>
<organism evidence="7 8">
    <name type="scientific">Hirsutella minnesotensis 3608</name>
    <dbReference type="NCBI Taxonomy" id="1043627"/>
    <lineage>
        <taxon>Eukaryota</taxon>
        <taxon>Fungi</taxon>
        <taxon>Dikarya</taxon>
        <taxon>Ascomycota</taxon>
        <taxon>Pezizomycotina</taxon>
        <taxon>Sordariomycetes</taxon>
        <taxon>Hypocreomycetidae</taxon>
        <taxon>Hypocreales</taxon>
        <taxon>Ophiocordycipitaceae</taxon>
        <taxon>Hirsutella</taxon>
    </lineage>
</organism>
<evidence type="ECO:0000256" key="1">
    <source>
        <dbReference type="ARBA" id="ARBA00004574"/>
    </source>
</evidence>
<keyword evidence="3" id="KW-0779">Telomere</keyword>
<feature type="compositionally biased region" description="Polar residues" evidence="5">
    <location>
        <begin position="1265"/>
        <end position="1281"/>
    </location>
</feature>
<dbReference type="PANTHER" id="PTHR14513:SF0">
    <property type="entry name" value="PROTECTION OF TELOMERES PROTEIN 1"/>
    <property type="match status" value="1"/>
</dbReference>
<sequence length="1470" mass="159249">MAQDRSALDVLRSTDATPIAQLCPDIPDATSRVIDGVVTITWPYSVVTKTIAFVLAEHDFRLRRQKGQLRVEFQGAAAEALAHSRVGGGDEVRVSLDGAKWDNPQAPTRLPAGTLEWQLTFSNRLLLDVRRGSDEASDVIDVRAPDGQDAQCESRPEPNDKVADETSPSILDPQSPRNDVSSMDMAIPESVAATPSSNYPPKRPAASMLGPDEYASPAFLKRARVSYGALFEGGFDIFDEEKQQNPKQKRRHRFSMQNTAWKIASRSPSPEADKTSEHVSDDEENAGGQAPAEPAPSSATRTPMVDEGCQTQEEYQSPSRMDVQVTAEPQTNGSMLRLESTSATPGALPEVPPATFKTPSRTLFERRLVPDEPLVPPVKLDLSFAGSESQHDYRGSMTDSNDAVPIMLEAPPPPSPLTTAPFGATTPAPGYPLETFDSSDLTTTTLHVDPNLGVQDVMPTPAHMFYDAPAPGEAEWHPGPLPGEDALSSTRSNSHHSAIVAQESSPVRRQPHQELGDLGDAIRAPFDPGEAAEALMGDDASQADQGDESNVPAEESEDSEDVPGEDYDLRNYDRAKDDDDASDEDSQGSTSDVEKQVIDLSGEDEDDEIDSQEVTSESERLRSVQPGGQVDNQAASGVEVVEPEPDASSAAESVLGDEGGTSILSDDHYDDSEGYDEEYDDEHGYGYDEDEEDDEPGGFGEDYERENMASMAPARPAPTAFESQEPVFIDLLSDSEDEDKPQPAPKPPTEPDSHTEAPEPSAPSSDPAHSDAAEPQEVQELDHFPHSDAVVEAEGTPFEHVKGNDQDQAILDSESLTSQAMADVGSDRRADAPEFSTEEKVGSSQLQREDGSPLGESREDDSQSGGKGSVASKNADTKDSAPMDVDETPIAEEAMGSSPDHFLRPSLQDSNMTGQSERVDEDMEDLPAHRQPDIPTLDMEPVEPQSSALQSQAPRSPATHEIVQMGQVTMETSDSLLQDAQSPEQEQALDENFHQATNMTLEAGAEEVTLATSNDQTEDSETPAQTETKPENLSAADLSEGNHQPPTPSETQLKDNTAQKPAVEDETPADEEDGLAAEAQIMTEFQESQSPAKRAAVEEMTHDLDPSASQSGSVMMHDQTANGGEQETEVFLSLYSLRSRTHKRTASRETVESQEDPTVRLARAPTPDHLRQAPTQEETSPRKIRVAGRWGSPSDPSVRLAMAPDWDSIESEEGVSSKTLRKKADAPRPTPAARTPSPTGKRRLATPEVTRELRSKTQEAVRGSTPDTVSESMLKSPSVASSMPEDEDMAALKRNLQKQLRTALPDYLPLRSLRSSLNKTIDMLAVATMAPPQPHRPKSGPRDYMMEILLTDPSTSPSSVVVAHLFRPHLKSLPTIKAGDVVLLRRMQVVSVKGRGFGVRAGDASAWAVFEKADEEMLPQITGPPVEVTDGEVEYAQGLRRWWSMQDGRALERIEKATLKASQAGKGDAR</sequence>
<protein>
    <recommendedName>
        <fullName evidence="6">Telomeric single stranded DNA binding POT1/Cdc13 domain-containing protein</fullName>
    </recommendedName>
</protein>
<dbReference type="Proteomes" id="UP000054481">
    <property type="component" value="Unassembled WGS sequence"/>
</dbReference>
<feature type="compositionally biased region" description="Polar residues" evidence="5">
    <location>
        <begin position="1107"/>
        <end position="1125"/>
    </location>
</feature>
<dbReference type="InterPro" id="IPR028389">
    <property type="entry name" value="POT1"/>
</dbReference>
<gene>
    <name evidence="7" type="ORF">HIM_06463</name>
</gene>
<dbReference type="GO" id="GO:0032210">
    <property type="term" value="P:regulation of telomere maintenance via telomerase"/>
    <property type="evidence" value="ECO:0007669"/>
    <property type="project" value="TreeGrafter"/>
</dbReference>
<feature type="region of interest" description="Disordered" evidence="5">
    <location>
        <begin position="136"/>
        <end position="181"/>
    </location>
</feature>
<feature type="domain" description="Telomeric single stranded DNA binding POT1/Cdc13" evidence="6">
    <location>
        <begin position="1307"/>
        <end position="1444"/>
    </location>
</feature>
<proteinExistence type="predicted"/>
<keyword evidence="4" id="KW-0238">DNA-binding</keyword>
<dbReference type="OrthoDB" id="5363079at2759"/>
<feature type="compositionally biased region" description="Basic and acidic residues" evidence="5">
    <location>
        <begin position="136"/>
        <end position="164"/>
    </location>
</feature>
<feature type="compositionally biased region" description="Polar residues" evidence="5">
    <location>
        <begin position="487"/>
        <end position="507"/>
    </location>
</feature>
<feature type="region of interest" description="Disordered" evidence="5">
    <location>
        <begin position="241"/>
        <end position="322"/>
    </location>
</feature>
<evidence type="ECO:0000313" key="7">
    <source>
        <dbReference type="EMBL" id="KJZ74232.1"/>
    </source>
</evidence>